<dbReference type="InterPro" id="IPR035093">
    <property type="entry name" value="RelE/ParE_toxin_dom_sf"/>
</dbReference>
<dbReference type="EMBL" id="SOZD01000001">
    <property type="protein sequence ID" value="TFF27013.1"/>
    <property type="molecule type" value="Genomic_DNA"/>
</dbReference>
<dbReference type="EMBL" id="SOZD01000005">
    <property type="protein sequence ID" value="TFF20712.1"/>
    <property type="molecule type" value="Genomic_DNA"/>
</dbReference>
<dbReference type="RefSeq" id="WP_134759210.1">
    <property type="nucleotide sequence ID" value="NZ_SOZD01000001.1"/>
</dbReference>
<organism evidence="2 4">
    <name type="scientific">Jiella endophytica</name>
    <dbReference type="NCBI Taxonomy" id="2558362"/>
    <lineage>
        <taxon>Bacteria</taxon>
        <taxon>Pseudomonadati</taxon>
        <taxon>Pseudomonadota</taxon>
        <taxon>Alphaproteobacteria</taxon>
        <taxon>Hyphomicrobiales</taxon>
        <taxon>Aurantimonadaceae</taxon>
        <taxon>Jiella</taxon>
    </lineage>
</organism>
<reference evidence="2 4" key="1">
    <citation type="submission" date="2019-03" db="EMBL/GenBank/DDBJ databases">
        <title>Jiella endophytica sp. nov., a novel endophytic bacterium isolated from root of Ficus microcarpa Linn. f.</title>
        <authorList>
            <person name="Tuo L."/>
        </authorList>
    </citation>
    <scope>NUCLEOTIDE SEQUENCE [LARGE SCALE GENOMIC DNA]</scope>
    <source>
        <strain evidence="2 4">CBS5Q-3</strain>
    </source>
</reference>
<accession>A0A4Y8REK8</accession>
<evidence type="ECO:0000256" key="1">
    <source>
        <dbReference type="ARBA" id="ARBA00022649"/>
    </source>
</evidence>
<dbReference type="OrthoDB" id="9814952at2"/>
<evidence type="ECO:0000313" key="4">
    <source>
        <dbReference type="Proteomes" id="UP000298179"/>
    </source>
</evidence>
<keyword evidence="4" id="KW-1185">Reference proteome</keyword>
<evidence type="ECO:0000313" key="2">
    <source>
        <dbReference type="EMBL" id="TFF20712.1"/>
    </source>
</evidence>
<dbReference type="Proteomes" id="UP000298179">
    <property type="component" value="Unassembled WGS sequence"/>
</dbReference>
<protein>
    <submittedName>
        <fullName evidence="2">Type II toxin-antitoxin system RelE/ParE family toxin</fullName>
    </submittedName>
</protein>
<dbReference type="AlphaFoldDB" id="A0A4Y8REK8"/>
<keyword evidence="1" id="KW-1277">Toxin-antitoxin system</keyword>
<dbReference type="Gene3D" id="3.30.2310.20">
    <property type="entry name" value="RelE-like"/>
    <property type="match status" value="1"/>
</dbReference>
<dbReference type="Pfam" id="PF05016">
    <property type="entry name" value="ParE_toxin"/>
    <property type="match status" value="1"/>
</dbReference>
<comment type="caution">
    <text evidence="2">The sequence shown here is derived from an EMBL/GenBank/DDBJ whole genome shotgun (WGS) entry which is preliminary data.</text>
</comment>
<gene>
    <name evidence="3" type="ORF">E3C22_00585</name>
    <name evidence="2" type="ORF">E3C22_17625</name>
</gene>
<dbReference type="InterPro" id="IPR007712">
    <property type="entry name" value="RelE/ParE_toxin"/>
</dbReference>
<evidence type="ECO:0000313" key="3">
    <source>
        <dbReference type="EMBL" id="TFF27013.1"/>
    </source>
</evidence>
<name>A0A4Y8REK8_9HYPH</name>
<proteinExistence type="predicted"/>
<sequence length="104" mass="11425">MKVLPVRLSEAAISSLADLATYIATSTGSLDVALSFTDRIERRCTKIGRAPNGGSPRADLGDDVRLVPFERSAVILYRTLEDHVEIIDVIYGGRDYNAIMLRKS</sequence>